<protein>
    <submittedName>
        <fullName evidence="1">Uncharacterized protein</fullName>
    </submittedName>
</protein>
<dbReference type="SMART" id="SM00355">
    <property type="entry name" value="ZnF_C2H2"/>
    <property type="match status" value="5"/>
</dbReference>
<dbReference type="EnsemblMetazoa" id="PPA29736.1">
    <property type="protein sequence ID" value="PPA29736.1"/>
    <property type="gene ID" value="WBGene00202605"/>
</dbReference>
<proteinExistence type="predicted"/>
<evidence type="ECO:0000313" key="1">
    <source>
        <dbReference type="EnsemblMetazoa" id="PPA29736.1"/>
    </source>
</evidence>
<keyword evidence="2" id="KW-1185">Reference proteome</keyword>
<evidence type="ECO:0000313" key="2">
    <source>
        <dbReference type="Proteomes" id="UP000005239"/>
    </source>
</evidence>
<reference evidence="2" key="1">
    <citation type="journal article" date="2008" name="Nat. Genet.">
        <title>The Pristionchus pacificus genome provides a unique perspective on nematode lifestyle and parasitism.</title>
        <authorList>
            <person name="Dieterich C."/>
            <person name="Clifton S.W."/>
            <person name="Schuster L.N."/>
            <person name="Chinwalla A."/>
            <person name="Delehaunty K."/>
            <person name="Dinkelacker I."/>
            <person name="Fulton L."/>
            <person name="Fulton R."/>
            <person name="Godfrey J."/>
            <person name="Minx P."/>
            <person name="Mitreva M."/>
            <person name="Roeseler W."/>
            <person name="Tian H."/>
            <person name="Witte H."/>
            <person name="Yang S.P."/>
            <person name="Wilson R.K."/>
            <person name="Sommer R.J."/>
        </authorList>
    </citation>
    <scope>NUCLEOTIDE SEQUENCE [LARGE SCALE GENOMIC DNA]</scope>
    <source>
        <strain evidence="2">PS312</strain>
    </source>
</reference>
<accession>A0A8R1YS94</accession>
<dbReference type="Proteomes" id="UP000005239">
    <property type="component" value="Unassembled WGS sequence"/>
</dbReference>
<sequence length="285" mass="33634">MLTSEIYQPDQTITCAECGMETRHDKRQDHVFFCHLKERRLFECPFCDFALPAFSTVVHRHIIKIHGDDTTRPRSRISELSEKIAEWNMKCFKWTNEHLQSTNTDLTTCHNCEKEVVNPYRHIAEVHMKINLHECPHCSYGSYGGRAVKNHISRYHPDDLNCKPLDNLVVHREEFTAIHNECFPRRRGNKIAPNKCTACGKIFRRRERLDHVLKKHILKPIYQCSRCPFFSSYDKKRVIIHGKEQHDGKAVALNNMESMKEIIERVCTECFPDWTEIDKEIKQLQ</sequence>
<dbReference type="AlphaFoldDB" id="A0A2A6BK26"/>
<accession>A0A2A6BK26</accession>
<reference evidence="1" key="2">
    <citation type="submission" date="2022-06" db="UniProtKB">
        <authorList>
            <consortium name="EnsemblMetazoa"/>
        </authorList>
    </citation>
    <scope>IDENTIFICATION</scope>
    <source>
        <strain evidence="1">PS312</strain>
    </source>
</reference>
<organism evidence="1 2">
    <name type="scientific">Pristionchus pacificus</name>
    <name type="common">Parasitic nematode worm</name>
    <dbReference type="NCBI Taxonomy" id="54126"/>
    <lineage>
        <taxon>Eukaryota</taxon>
        <taxon>Metazoa</taxon>
        <taxon>Ecdysozoa</taxon>
        <taxon>Nematoda</taxon>
        <taxon>Chromadorea</taxon>
        <taxon>Rhabditida</taxon>
        <taxon>Rhabditina</taxon>
        <taxon>Diplogasteromorpha</taxon>
        <taxon>Diplogasteroidea</taxon>
        <taxon>Neodiplogasteridae</taxon>
        <taxon>Pristionchus</taxon>
    </lineage>
</organism>
<name>A0A2A6BK26_PRIPA</name>
<dbReference type="InterPro" id="IPR013087">
    <property type="entry name" value="Znf_C2H2_type"/>
</dbReference>
<gene>
    <name evidence="1" type="primary">WBGene00202605</name>
</gene>